<accession>A0ABT3T4M9</accession>
<keyword evidence="3" id="KW-1185">Reference proteome</keyword>
<dbReference type="RefSeq" id="WP_279248757.1">
    <property type="nucleotide sequence ID" value="NZ_SHNO01000001.1"/>
</dbReference>
<protein>
    <submittedName>
        <fullName evidence="2">Glycerophosphodiester phosphodiesterase</fullName>
    </submittedName>
</protein>
<evidence type="ECO:0000259" key="1">
    <source>
        <dbReference type="PROSITE" id="PS51704"/>
    </source>
</evidence>
<evidence type="ECO:0000313" key="3">
    <source>
        <dbReference type="Proteomes" id="UP001143304"/>
    </source>
</evidence>
<dbReference type="Pfam" id="PF03009">
    <property type="entry name" value="GDPD"/>
    <property type="match status" value="1"/>
</dbReference>
<reference evidence="2" key="1">
    <citation type="submission" date="2019-02" db="EMBL/GenBank/DDBJ databases">
        <authorList>
            <person name="Li S.-H."/>
        </authorList>
    </citation>
    <scope>NUCLEOTIDE SEQUENCE</scope>
    <source>
        <strain evidence="2">IMCC11814</strain>
    </source>
</reference>
<proteinExistence type="predicted"/>
<dbReference type="PANTHER" id="PTHR46211">
    <property type="entry name" value="GLYCEROPHOSPHORYL DIESTER PHOSPHODIESTERASE"/>
    <property type="match status" value="1"/>
</dbReference>
<dbReference type="Proteomes" id="UP001143304">
    <property type="component" value="Unassembled WGS sequence"/>
</dbReference>
<comment type="caution">
    <text evidence="2">The sequence shown here is derived from an EMBL/GenBank/DDBJ whole genome shotgun (WGS) entry which is preliminary data.</text>
</comment>
<dbReference type="InterPro" id="IPR030395">
    <property type="entry name" value="GP_PDE_dom"/>
</dbReference>
<sequence length="266" mass="29635">MASVLDIAMSVVDGLMAAIPRGEPERAALERCRLISHRGEYDNVCIMENTLAAFEGAQRGGVWGLECDIRWTSDLVPVICHDATPERVFGIDTTLAEVPFNDLRRWAAQIPSLREVVEQFGGKMHLMLELKHENWPNAAAQADILRSELAPLLPGENYHLLSLDPDMFARLPFISPQYCLPVAELNVGALSRYALAQGCAGLGGHYLLLNDRLRSRHSEQGQRLGTGFPGSRNCLYRELNRGIEWVFSNDAVAMQRIVDEALDRQP</sequence>
<dbReference type="Gene3D" id="3.20.20.190">
    <property type="entry name" value="Phosphatidylinositol (PI) phosphodiesterase"/>
    <property type="match status" value="1"/>
</dbReference>
<dbReference type="PANTHER" id="PTHR46211:SF14">
    <property type="entry name" value="GLYCEROPHOSPHODIESTER PHOSPHODIESTERASE"/>
    <property type="match status" value="1"/>
</dbReference>
<evidence type="ECO:0000313" key="2">
    <source>
        <dbReference type="EMBL" id="MCX2977029.1"/>
    </source>
</evidence>
<feature type="domain" description="GP-PDE" evidence="1">
    <location>
        <begin position="32"/>
        <end position="266"/>
    </location>
</feature>
<dbReference type="PROSITE" id="PS51704">
    <property type="entry name" value="GP_PDE"/>
    <property type="match status" value="1"/>
</dbReference>
<organism evidence="2 3">
    <name type="scientific">Candidatus Marimicrobium litorale</name>
    <dbReference type="NCBI Taxonomy" id="2518991"/>
    <lineage>
        <taxon>Bacteria</taxon>
        <taxon>Pseudomonadati</taxon>
        <taxon>Pseudomonadota</taxon>
        <taxon>Gammaproteobacteria</taxon>
        <taxon>Cellvibrionales</taxon>
        <taxon>Halieaceae</taxon>
        <taxon>Marimicrobium</taxon>
    </lineage>
</organism>
<gene>
    <name evidence="2" type="ORF">EYC82_06645</name>
</gene>
<dbReference type="SUPFAM" id="SSF51695">
    <property type="entry name" value="PLC-like phosphodiesterases"/>
    <property type="match status" value="1"/>
</dbReference>
<dbReference type="CDD" id="cd08556">
    <property type="entry name" value="GDPD"/>
    <property type="match status" value="1"/>
</dbReference>
<dbReference type="EMBL" id="SHNO01000001">
    <property type="protein sequence ID" value="MCX2977029.1"/>
    <property type="molecule type" value="Genomic_DNA"/>
</dbReference>
<dbReference type="InterPro" id="IPR017946">
    <property type="entry name" value="PLC-like_Pdiesterase_TIM-brl"/>
</dbReference>
<name>A0ABT3T4M9_9GAMM</name>